<keyword evidence="8" id="KW-0067">ATP-binding</keyword>
<dbReference type="CDD" id="cd00082">
    <property type="entry name" value="HisKA"/>
    <property type="match status" value="1"/>
</dbReference>
<dbReference type="Pfam" id="PF00072">
    <property type="entry name" value="Response_reg"/>
    <property type="match status" value="1"/>
</dbReference>
<keyword evidence="11" id="KW-0472">Membrane</keyword>
<dbReference type="PANTHER" id="PTHR43065">
    <property type="entry name" value="SENSOR HISTIDINE KINASE"/>
    <property type="match status" value="1"/>
</dbReference>
<dbReference type="GO" id="GO:0005524">
    <property type="term" value="F:ATP binding"/>
    <property type="evidence" value="ECO:0007669"/>
    <property type="project" value="UniProtKB-KW"/>
</dbReference>
<dbReference type="InterPro" id="IPR011006">
    <property type="entry name" value="CheY-like_superfamily"/>
</dbReference>
<keyword evidence="16" id="KW-1185">Reference proteome</keyword>
<protein>
    <recommendedName>
        <fullName evidence="3">histidine kinase</fullName>
        <ecNumber evidence="3">2.7.13.3</ecNumber>
    </recommendedName>
</protein>
<evidence type="ECO:0000256" key="3">
    <source>
        <dbReference type="ARBA" id="ARBA00012438"/>
    </source>
</evidence>
<keyword evidence="11" id="KW-0812">Transmembrane</keyword>
<dbReference type="InterPro" id="IPR005467">
    <property type="entry name" value="His_kinase_dom"/>
</dbReference>
<evidence type="ECO:0000313" key="16">
    <source>
        <dbReference type="Proteomes" id="UP000287853"/>
    </source>
</evidence>
<dbReference type="SUPFAM" id="SSF52172">
    <property type="entry name" value="CheY-like"/>
    <property type="match status" value="1"/>
</dbReference>
<evidence type="ECO:0000256" key="5">
    <source>
        <dbReference type="ARBA" id="ARBA00022679"/>
    </source>
</evidence>
<accession>A0A444IZT5</accession>
<dbReference type="InterPro" id="IPR003660">
    <property type="entry name" value="HAMP_dom"/>
</dbReference>
<dbReference type="Gene3D" id="3.30.565.10">
    <property type="entry name" value="Histidine kinase-like ATPase, C-terminal domain"/>
    <property type="match status" value="1"/>
</dbReference>
<dbReference type="InterPro" id="IPR035965">
    <property type="entry name" value="PAS-like_dom_sf"/>
</dbReference>
<keyword evidence="5" id="KW-0808">Transferase</keyword>
<dbReference type="CDD" id="cd00156">
    <property type="entry name" value="REC"/>
    <property type="match status" value="1"/>
</dbReference>
<comment type="catalytic activity">
    <reaction evidence="1">
        <text>ATP + protein L-histidine = ADP + protein N-phospho-L-histidine.</text>
        <dbReference type="EC" id="2.7.13.3"/>
    </reaction>
</comment>
<evidence type="ECO:0000256" key="6">
    <source>
        <dbReference type="ARBA" id="ARBA00022741"/>
    </source>
</evidence>
<dbReference type="GO" id="GO:0000155">
    <property type="term" value="F:phosphorelay sensor kinase activity"/>
    <property type="evidence" value="ECO:0007669"/>
    <property type="project" value="InterPro"/>
</dbReference>
<dbReference type="InterPro" id="IPR004358">
    <property type="entry name" value="Sig_transdc_His_kin-like_C"/>
</dbReference>
<dbReference type="InterPro" id="IPR036097">
    <property type="entry name" value="HisK_dim/P_sf"/>
</dbReference>
<feature type="modified residue" description="4-aspartylphosphate" evidence="10">
    <location>
        <position position="831"/>
    </location>
</feature>
<dbReference type="Pfam" id="PF02518">
    <property type="entry name" value="HATPase_c"/>
    <property type="match status" value="1"/>
</dbReference>
<reference evidence="15 16" key="1">
    <citation type="submission" date="2017-01" db="EMBL/GenBank/DDBJ databases">
        <title>The cable genome- insights into the physiology and evolution of filamentous bacteria capable of sulfide oxidation via long distance electron transfer.</title>
        <authorList>
            <person name="Schreiber L."/>
            <person name="Bjerg J.T."/>
            <person name="Boggild A."/>
            <person name="Van De Vossenberg J."/>
            <person name="Meysman F."/>
            <person name="Nielsen L.P."/>
            <person name="Schramm A."/>
            <person name="Kjeldsen K.U."/>
        </authorList>
    </citation>
    <scope>NUCLEOTIDE SEQUENCE [LARGE SCALE GENOMIC DNA]</scope>
    <source>
        <strain evidence="15">MCF</strain>
    </source>
</reference>
<dbReference type="InterPro" id="IPR001789">
    <property type="entry name" value="Sig_transdc_resp-reg_receiver"/>
</dbReference>
<dbReference type="EMBL" id="MTKO01000065">
    <property type="protein sequence ID" value="RWX46411.1"/>
    <property type="molecule type" value="Genomic_DNA"/>
</dbReference>
<dbReference type="SMART" id="SM00387">
    <property type="entry name" value="HATPase_c"/>
    <property type="match status" value="1"/>
</dbReference>
<dbReference type="PRINTS" id="PR00344">
    <property type="entry name" value="BCTRLSENSOR"/>
</dbReference>
<evidence type="ECO:0000313" key="15">
    <source>
        <dbReference type="EMBL" id="RWX46411.1"/>
    </source>
</evidence>
<evidence type="ECO:0000256" key="11">
    <source>
        <dbReference type="SAM" id="Phobius"/>
    </source>
</evidence>
<dbReference type="Pfam" id="PF00672">
    <property type="entry name" value="HAMP"/>
    <property type="match status" value="1"/>
</dbReference>
<dbReference type="Gene3D" id="6.10.340.10">
    <property type="match status" value="1"/>
</dbReference>
<dbReference type="PROSITE" id="PS50109">
    <property type="entry name" value="HIS_KIN"/>
    <property type="match status" value="1"/>
</dbReference>
<feature type="transmembrane region" description="Helical" evidence="11">
    <location>
        <begin position="300"/>
        <end position="322"/>
    </location>
</feature>
<dbReference type="PROSITE" id="PS50110">
    <property type="entry name" value="RESPONSE_REGULATORY"/>
    <property type="match status" value="1"/>
</dbReference>
<keyword evidence="9" id="KW-0902">Two-component regulatory system</keyword>
<organism evidence="15 16">
    <name type="scientific">Candidatus Electrothrix aarhusensis</name>
    <dbReference type="NCBI Taxonomy" id="1859131"/>
    <lineage>
        <taxon>Bacteria</taxon>
        <taxon>Pseudomonadati</taxon>
        <taxon>Thermodesulfobacteriota</taxon>
        <taxon>Desulfobulbia</taxon>
        <taxon>Desulfobulbales</taxon>
        <taxon>Desulfobulbaceae</taxon>
        <taxon>Candidatus Electrothrix</taxon>
    </lineage>
</organism>
<feature type="domain" description="HAMP" evidence="14">
    <location>
        <begin position="324"/>
        <end position="376"/>
    </location>
</feature>
<comment type="caution">
    <text evidence="15">The sequence shown here is derived from an EMBL/GenBank/DDBJ whole genome shotgun (WGS) entry which is preliminary data.</text>
</comment>
<dbReference type="InterPro" id="IPR036890">
    <property type="entry name" value="HATPase_C_sf"/>
</dbReference>
<dbReference type="GO" id="GO:0016020">
    <property type="term" value="C:membrane"/>
    <property type="evidence" value="ECO:0007669"/>
    <property type="project" value="UniProtKB-SubCell"/>
</dbReference>
<dbReference type="PROSITE" id="PS50885">
    <property type="entry name" value="HAMP"/>
    <property type="match status" value="1"/>
</dbReference>
<dbReference type="Gene3D" id="3.40.50.2300">
    <property type="match status" value="1"/>
</dbReference>
<dbReference type="SUPFAM" id="SSF158472">
    <property type="entry name" value="HAMP domain-like"/>
    <property type="match status" value="1"/>
</dbReference>
<evidence type="ECO:0000256" key="9">
    <source>
        <dbReference type="ARBA" id="ARBA00023012"/>
    </source>
</evidence>
<dbReference type="SMART" id="SM00388">
    <property type="entry name" value="HisKA"/>
    <property type="match status" value="1"/>
</dbReference>
<dbReference type="SUPFAM" id="SSF55785">
    <property type="entry name" value="PYP-like sensor domain (PAS domain)"/>
    <property type="match status" value="1"/>
</dbReference>
<evidence type="ECO:0000259" key="12">
    <source>
        <dbReference type="PROSITE" id="PS50109"/>
    </source>
</evidence>
<evidence type="ECO:0000256" key="7">
    <source>
        <dbReference type="ARBA" id="ARBA00022777"/>
    </source>
</evidence>
<evidence type="ECO:0000256" key="2">
    <source>
        <dbReference type="ARBA" id="ARBA00004370"/>
    </source>
</evidence>
<evidence type="ECO:0000256" key="1">
    <source>
        <dbReference type="ARBA" id="ARBA00000085"/>
    </source>
</evidence>
<dbReference type="Proteomes" id="UP000287853">
    <property type="component" value="Unassembled WGS sequence"/>
</dbReference>
<dbReference type="EC" id="2.7.13.3" evidence="3"/>
<dbReference type="Pfam" id="PF00512">
    <property type="entry name" value="HisKA"/>
    <property type="match status" value="1"/>
</dbReference>
<evidence type="ECO:0000259" key="14">
    <source>
        <dbReference type="PROSITE" id="PS50885"/>
    </source>
</evidence>
<dbReference type="Gene3D" id="3.30.450.20">
    <property type="entry name" value="PAS domain"/>
    <property type="match status" value="1"/>
</dbReference>
<dbReference type="CDD" id="cd06225">
    <property type="entry name" value="HAMP"/>
    <property type="match status" value="1"/>
</dbReference>
<keyword evidence="7 15" id="KW-0418">Kinase</keyword>
<dbReference type="SUPFAM" id="SSF47384">
    <property type="entry name" value="Homodimeric domain of signal transducing histidine kinase"/>
    <property type="match status" value="1"/>
</dbReference>
<evidence type="ECO:0000259" key="13">
    <source>
        <dbReference type="PROSITE" id="PS50110"/>
    </source>
</evidence>
<dbReference type="SMART" id="SM00304">
    <property type="entry name" value="HAMP"/>
    <property type="match status" value="1"/>
</dbReference>
<proteinExistence type="predicted"/>
<dbReference type="PANTHER" id="PTHR43065:SF46">
    <property type="entry name" value="C4-DICARBOXYLATE TRANSPORT SENSOR PROTEIN DCTB"/>
    <property type="match status" value="1"/>
</dbReference>
<feature type="domain" description="Response regulatory" evidence="13">
    <location>
        <begin position="782"/>
        <end position="897"/>
    </location>
</feature>
<comment type="subcellular location">
    <subcellularLocation>
        <location evidence="2">Membrane</location>
    </subcellularLocation>
</comment>
<keyword evidence="11" id="KW-1133">Transmembrane helix</keyword>
<dbReference type="SMART" id="SM00448">
    <property type="entry name" value="REC"/>
    <property type="match status" value="1"/>
</dbReference>
<evidence type="ECO:0000256" key="8">
    <source>
        <dbReference type="ARBA" id="ARBA00022840"/>
    </source>
</evidence>
<dbReference type="AlphaFoldDB" id="A0A444IZT5"/>
<evidence type="ECO:0000256" key="10">
    <source>
        <dbReference type="PROSITE-ProRule" id="PRU00169"/>
    </source>
</evidence>
<dbReference type="SUPFAM" id="SSF55874">
    <property type="entry name" value="ATPase domain of HSP90 chaperone/DNA topoisomerase II/histidine kinase"/>
    <property type="match status" value="1"/>
</dbReference>
<keyword evidence="4 10" id="KW-0597">Phosphoprotein</keyword>
<evidence type="ECO:0000256" key="4">
    <source>
        <dbReference type="ARBA" id="ARBA00022553"/>
    </source>
</evidence>
<dbReference type="InterPro" id="IPR003661">
    <property type="entry name" value="HisK_dim/P_dom"/>
</dbReference>
<dbReference type="Gene3D" id="1.10.287.130">
    <property type="match status" value="1"/>
</dbReference>
<name>A0A444IZT5_9BACT</name>
<gene>
    <name evidence="15" type="ORF">H206_03089</name>
</gene>
<keyword evidence="6" id="KW-0547">Nucleotide-binding</keyword>
<sequence length="902" mass="101160">MSEGAIKLSRWSDIGITMKFSLAFVLLLVLIMMTASTGYFSLTVIRKAEQQIECSARVEQLVQEMNRAVEQARRLHGEFLLLYSTLGLSEAHEQYAQPSARKIAQAILLSISLREELSKPEVNKTIQLEKVNINLYLSAAKHFADTSIETVQLITERAAPKLGLEAQMEKISLDLQQKTIDFPNEALLLANALIHSKDYLAHRQRSDMQSAFNVLHDLHNAIALDGFQSTQEKEKLYETLEQFRSTAEHLLDLDLEIRAKFNGLSLQYQIISPVSEELLNQVNHQLVRARKRIDRIRQNAIWIMIAIGLFSVFATLFIATMLHKNVTGKIIELTRAADAFRKGRLDVLFPHNSRDELGTLSSTFNLMTTRIRNLIHDLEQEGKRNKSFYRSLFDHSSSGVAVYESADNGKDFLFRDINKAGAAMDRVNRDALLGRRVTEVFPEVEKFGLLEVFRRVDQTGQPELYPVALYNDKRLVAWRENRVYKLPTGEVVTVYTDTTKEKQLEVEKKRIEAELQRAQKMEAIGLLAGGVAHDLNNILSGIIGYPELLLIRLPHDSSLRLPIEIIQKSGERAAAVVADLLTVARGVAGVREPTQLNSIILEYLDSPEFFKLQEVHPKVEYRHELASDLPPISCSPIHIKKCIMNLVHNGAEAIGEKGTVFLSTCTEFPDKTTTITHGLGEEEHVILRISDTGSGIRQEDLNHIFEPFYSKKNMGRSGTGLGLTVVWNTMEDHKGAVAVTSTDKGTAFTLFFPVSKDKETQEPVQQEFHLESLAVPLGHGESVLVVDDDSVQRDLAGNMLKELGYRVETAQSGEEAVTMLQDRNVDLLVLDMLMAPGINGCQTYEQILKTQPGQRAIIVSGFSESKEVKRARTLGAALFLKKPYSLKKLGNALHEALTDTIS</sequence>
<feature type="domain" description="Histidine kinase" evidence="12">
    <location>
        <begin position="530"/>
        <end position="756"/>
    </location>
</feature>
<dbReference type="InterPro" id="IPR003594">
    <property type="entry name" value="HATPase_dom"/>
</dbReference>
<feature type="transmembrane region" description="Helical" evidence="11">
    <location>
        <begin position="20"/>
        <end position="42"/>
    </location>
</feature>